<evidence type="ECO:0000256" key="4">
    <source>
        <dbReference type="ARBA" id="ARBA00023004"/>
    </source>
</evidence>
<organism evidence="5 6">
    <name type="scientific">Staurois parvus</name>
    <dbReference type="NCBI Taxonomy" id="386267"/>
    <lineage>
        <taxon>Eukaryota</taxon>
        <taxon>Metazoa</taxon>
        <taxon>Chordata</taxon>
        <taxon>Craniata</taxon>
        <taxon>Vertebrata</taxon>
        <taxon>Euteleostomi</taxon>
        <taxon>Amphibia</taxon>
        <taxon>Batrachia</taxon>
        <taxon>Anura</taxon>
        <taxon>Neobatrachia</taxon>
        <taxon>Ranoidea</taxon>
        <taxon>Ranidae</taxon>
        <taxon>Staurois</taxon>
    </lineage>
</organism>
<dbReference type="PRINTS" id="PR00385">
    <property type="entry name" value="P450"/>
</dbReference>
<evidence type="ECO:0000256" key="3">
    <source>
        <dbReference type="ARBA" id="ARBA00022723"/>
    </source>
</evidence>
<dbReference type="InterPro" id="IPR001128">
    <property type="entry name" value="Cyt_P450"/>
</dbReference>
<evidence type="ECO:0000313" key="5">
    <source>
        <dbReference type="EMBL" id="CAI9569660.1"/>
    </source>
</evidence>
<dbReference type="PANTHER" id="PTHR24300:SF386">
    <property type="entry name" value="CYTOCHROME P450"/>
    <property type="match status" value="1"/>
</dbReference>
<reference evidence="5" key="1">
    <citation type="submission" date="2023-05" db="EMBL/GenBank/DDBJ databases">
        <authorList>
            <person name="Stuckert A."/>
        </authorList>
    </citation>
    <scope>NUCLEOTIDE SEQUENCE</scope>
</reference>
<dbReference type="InterPro" id="IPR036396">
    <property type="entry name" value="Cyt_P450_sf"/>
</dbReference>
<keyword evidence="3" id="KW-0479">Metal-binding</keyword>
<evidence type="ECO:0000313" key="6">
    <source>
        <dbReference type="Proteomes" id="UP001162483"/>
    </source>
</evidence>
<gene>
    <name evidence="5" type="ORF">SPARVUS_LOCUS6952131</name>
</gene>
<dbReference type="InterPro" id="IPR050182">
    <property type="entry name" value="Cytochrome_P450_fam2"/>
</dbReference>
<comment type="caution">
    <text evidence="5">The sequence shown here is derived from an EMBL/GenBank/DDBJ whole genome shotgun (WGS) entry which is preliminary data.</text>
</comment>
<feature type="non-terminal residue" evidence="5">
    <location>
        <position position="1"/>
    </location>
</feature>
<keyword evidence="6" id="KW-1185">Reference proteome</keyword>
<comment type="cofactor">
    <cofactor evidence="1">
        <name>heme</name>
        <dbReference type="ChEBI" id="CHEBI:30413"/>
    </cofactor>
</comment>
<dbReference type="PANTHER" id="PTHR24300">
    <property type="entry name" value="CYTOCHROME P450 508A4-RELATED"/>
    <property type="match status" value="1"/>
</dbReference>
<accession>A0ABN9DAT3</accession>
<dbReference type="PRINTS" id="PR00463">
    <property type="entry name" value="EP450I"/>
</dbReference>
<dbReference type="SUPFAM" id="SSF48264">
    <property type="entry name" value="Cytochrome P450"/>
    <property type="match status" value="1"/>
</dbReference>
<dbReference type="InterPro" id="IPR002401">
    <property type="entry name" value="Cyt_P450_E_grp-I"/>
</dbReference>
<keyword evidence="4" id="KW-0408">Iron</keyword>
<dbReference type="Pfam" id="PF00067">
    <property type="entry name" value="p450"/>
    <property type="match status" value="1"/>
</dbReference>
<dbReference type="Gene3D" id="1.10.630.10">
    <property type="entry name" value="Cytochrome P450"/>
    <property type="match status" value="1"/>
</dbReference>
<proteinExistence type="inferred from homology"/>
<evidence type="ECO:0008006" key="7">
    <source>
        <dbReference type="Google" id="ProtNLM"/>
    </source>
</evidence>
<protein>
    <recommendedName>
        <fullName evidence="7">Cytochrome P450</fullName>
    </recommendedName>
</protein>
<sequence length="217" mass="24631">EKTNPHSVFTKSHLLSSALQIFFAGVETTSTTLYYSLLILLKHPDVTAKFQEEIDRVIGQNRSSTMKDKSSMQYTEAIMHEIHRFTDLLPLGVPRKTVREVTLKGYTIPQGINVFPLLSSVLKDPTCFKYPTEFNPENFLNENGEFQKNEAYMPFAAGKRNCPGEPMARMTLFLFLTTILQNFDLKSSVPLEELDITPLVSGLGNLPRNYKCAFITR</sequence>
<dbReference type="Proteomes" id="UP001162483">
    <property type="component" value="Unassembled WGS sequence"/>
</dbReference>
<evidence type="ECO:0000256" key="2">
    <source>
        <dbReference type="ARBA" id="ARBA00010617"/>
    </source>
</evidence>
<evidence type="ECO:0000256" key="1">
    <source>
        <dbReference type="ARBA" id="ARBA00001971"/>
    </source>
</evidence>
<name>A0ABN9DAT3_9NEOB</name>
<comment type="similarity">
    <text evidence="2">Belongs to the cytochrome P450 family.</text>
</comment>
<dbReference type="EMBL" id="CATNWA010014253">
    <property type="protein sequence ID" value="CAI9569660.1"/>
    <property type="molecule type" value="Genomic_DNA"/>
</dbReference>